<dbReference type="PANTHER" id="PTHR32347">
    <property type="entry name" value="EFFLUX SYSTEM COMPONENT YKNX-RELATED"/>
    <property type="match status" value="1"/>
</dbReference>
<dbReference type="RefSeq" id="WP_314518138.1">
    <property type="nucleotide sequence ID" value="NZ_JASJOU010000018.1"/>
</dbReference>
<dbReference type="Gene3D" id="2.40.420.20">
    <property type="match status" value="1"/>
</dbReference>
<dbReference type="Gene3D" id="2.40.50.100">
    <property type="match status" value="1"/>
</dbReference>
<proteinExistence type="predicted"/>
<evidence type="ECO:0000256" key="4">
    <source>
        <dbReference type="SAM" id="Phobius"/>
    </source>
</evidence>
<name>A0AAE3RD73_9BACT</name>
<comment type="caution">
    <text evidence="5">The sequence shown here is derived from an EMBL/GenBank/DDBJ whole genome shotgun (WGS) entry which is preliminary data.</text>
</comment>
<dbReference type="SUPFAM" id="SSF111369">
    <property type="entry name" value="HlyD-like secretion proteins"/>
    <property type="match status" value="2"/>
</dbReference>
<keyword evidence="4" id="KW-1133">Transmembrane helix</keyword>
<feature type="transmembrane region" description="Helical" evidence="4">
    <location>
        <begin position="18"/>
        <end position="39"/>
    </location>
</feature>
<sequence>MDFEIAVQQKRQRKKKRLFYLITMATVLIVTIVLTTRLLTPSLKLSTLSTAKASMGSIRNVINCFGEVLPEYEELLTSTVQTKIEQVLVHDGKSVEEGQLLMVLEKEPTQATYQKMKDQLALQQNKIKRLQYEIWKKMYDLRAMDSIKKLDIGNLRNFLTTEKKLFEAGGNTRETVEQAELKLKIAQIEAHKLQNEIRTQEVVLRQELNEAVINTKMQQADISEYESKIQGLDVISPRKGVVSWINKSIGSNVKPGDVVAKVADISSFKIVGKVSESFGASVKPGMGVNVTIQNRSLPGRITSVQTAIQNGLLYFEVTLENVNTQLQFLKPNMKVELSLITSFKNNTLLIPKGVFYKGFKEQDLYVIRNGMAYKRKITFGMTDTESIEVLSGLKPDEEIILTDLSEITTAEKIKVD</sequence>
<keyword evidence="4" id="KW-0472">Membrane</keyword>
<evidence type="ECO:0000313" key="5">
    <source>
        <dbReference type="EMBL" id="MDJ1505762.1"/>
    </source>
</evidence>
<reference evidence="5" key="1">
    <citation type="submission" date="2023-05" db="EMBL/GenBank/DDBJ databases">
        <authorList>
            <person name="Zhang X."/>
        </authorList>
    </citation>
    <scope>NUCLEOTIDE SEQUENCE</scope>
    <source>
        <strain evidence="5">BD1B2-1</strain>
    </source>
</reference>
<dbReference type="Gene3D" id="1.10.287.470">
    <property type="entry name" value="Helix hairpin bin"/>
    <property type="match status" value="1"/>
</dbReference>
<organism evidence="5 6">
    <name type="scientific">Xanthocytophaga agilis</name>
    <dbReference type="NCBI Taxonomy" id="3048010"/>
    <lineage>
        <taxon>Bacteria</taxon>
        <taxon>Pseudomonadati</taxon>
        <taxon>Bacteroidota</taxon>
        <taxon>Cytophagia</taxon>
        <taxon>Cytophagales</taxon>
        <taxon>Rhodocytophagaceae</taxon>
        <taxon>Xanthocytophaga</taxon>
    </lineage>
</organism>
<evidence type="ECO:0000256" key="2">
    <source>
        <dbReference type="ARBA" id="ARBA00023054"/>
    </source>
</evidence>
<protein>
    <submittedName>
        <fullName evidence="5">HlyD family efflux transporter periplasmic adaptor subunit</fullName>
    </submittedName>
</protein>
<dbReference type="Gene3D" id="2.40.30.170">
    <property type="match status" value="1"/>
</dbReference>
<evidence type="ECO:0000256" key="1">
    <source>
        <dbReference type="ARBA" id="ARBA00004196"/>
    </source>
</evidence>
<feature type="coiled-coil region" evidence="3">
    <location>
        <begin position="176"/>
        <end position="210"/>
    </location>
</feature>
<evidence type="ECO:0000256" key="3">
    <source>
        <dbReference type="SAM" id="Coils"/>
    </source>
</evidence>
<evidence type="ECO:0000313" key="6">
    <source>
        <dbReference type="Proteomes" id="UP001232063"/>
    </source>
</evidence>
<dbReference type="PANTHER" id="PTHR32347:SF14">
    <property type="entry name" value="EFFLUX SYSTEM COMPONENT YKNX-RELATED"/>
    <property type="match status" value="1"/>
</dbReference>
<dbReference type="AlphaFoldDB" id="A0AAE3RD73"/>
<keyword evidence="4" id="KW-0812">Transmembrane</keyword>
<dbReference type="Proteomes" id="UP001232063">
    <property type="component" value="Unassembled WGS sequence"/>
</dbReference>
<keyword evidence="2 3" id="KW-0175">Coiled coil</keyword>
<keyword evidence="6" id="KW-1185">Reference proteome</keyword>
<dbReference type="EMBL" id="JASJOU010000018">
    <property type="protein sequence ID" value="MDJ1505762.1"/>
    <property type="molecule type" value="Genomic_DNA"/>
</dbReference>
<accession>A0AAE3RD73</accession>
<dbReference type="GO" id="GO:0030313">
    <property type="term" value="C:cell envelope"/>
    <property type="evidence" value="ECO:0007669"/>
    <property type="project" value="UniProtKB-SubCell"/>
</dbReference>
<gene>
    <name evidence="5" type="ORF">QNI22_34215</name>
</gene>
<comment type="subcellular location">
    <subcellularLocation>
        <location evidence="1">Cell envelope</location>
    </subcellularLocation>
</comment>
<dbReference type="InterPro" id="IPR050465">
    <property type="entry name" value="UPF0194_transport"/>
</dbReference>